<dbReference type="GO" id="GO:0016616">
    <property type="term" value="F:oxidoreductase activity, acting on the CH-OH group of donors, NAD or NADP as acceptor"/>
    <property type="evidence" value="ECO:0007669"/>
    <property type="project" value="TreeGrafter"/>
</dbReference>
<sequence>MGRLDNKVSIITGAATGIGEAAANVFAAEGARVILADVDEKQVNKTAENIRKEGGNAEAYHLDVSSEEGVKAFARHLEESYGTIDVLFNNAGVDEQGGKVHEYPVELFDKIIAVDLRGTFLVSKYLIPLMLENGGSIINNGSMSGHAADLDRSGYNAAKGGIINFTKAMAIDYARHGIRVNSVSPGTIETPLIDILVGGKEDDMGEKFRAANKWITPMGRLGRPTEMATVALFLASDDSSYVTGEDIKADGGIMAYTWPGKMLIEQDEWKKGTE</sequence>
<dbReference type="EMBL" id="LGUE01000004">
    <property type="protein sequence ID" value="KON84500.1"/>
    <property type="molecule type" value="Genomic_DNA"/>
</dbReference>
<dbReference type="Pfam" id="PF13561">
    <property type="entry name" value="adh_short_C2"/>
    <property type="match status" value="1"/>
</dbReference>
<gene>
    <name evidence="3" type="ORF">AF331_10590</name>
</gene>
<keyword evidence="4" id="KW-1185">Reference proteome</keyword>
<dbReference type="InterPro" id="IPR036291">
    <property type="entry name" value="NAD(P)-bd_dom_sf"/>
</dbReference>
<dbReference type="PANTHER" id="PTHR42760:SF115">
    <property type="entry name" value="3-OXOACYL-[ACYL-CARRIER-PROTEIN] REDUCTASE FABG"/>
    <property type="match status" value="1"/>
</dbReference>
<dbReference type="PANTHER" id="PTHR42760">
    <property type="entry name" value="SHORT-CHAIN DEHYDROGENASES/REDUCTASES FAMILY MEMBER"/>
    <property type="match status" value="1"/>
</dbReference>
<dbReference type="PROSITE" id="PS00061">
    <property type="entry name" value="ADH_SHORT"/>
    <property type="match status" value="1"/>
</dbReference>
<reference evidence="4" key="1">
    <citation type="submission" date="2015-07" db="EMBL/GenBank/DDBJ databases">
        <title>Fjat-14235 jcm11544.</title>
        <authorList>
            <person name="Liu B."/>
            <person name="Wang J."/>
            <person name="Zhu Y."/>
            <person name="Liu G."/>
            <person name="Chen Q."/>
            <person name="Chen Z."/>
            <person name="Lan J."/>
            <person name="Che J."/>
            <person name="Ge C."/>
            <person name="Shi H."/>
            <person name="Pan Z."/>
            <person name="Liu X."/>
        </authorList>
    </citation>
    <scope>NUCLEOTIDE SEQUENCE [LARGE SCALE GENOMIC DNA]</scope>
    <source>
        <strain evidence="4">JCM 11544</strain>
    </source>
</reference>
<dbReference type="Proteomes" id="UP000037405">
    <property type="component" value="Unassembled WGS sequence"/>
</dbReference>
<dbReference type="FunFam" id="3.40.50.720:FF:000084">
    <property type="entry name" value="Short-chain dehydrogenase reductase"/>
    <property type="match status" value="1"/>
</dbReference>
<comment type="caution">
    <text evidence="3">The sequence shown here is derived from an EMBL/GenBank/DDBJ whole genome shotgun (WGS) entry which is preliminary data.</text>
</comment>
<dbReference type="AlphaFoldDB" id="A0A0M0G3V5"/>
<organism evidence="3 4">
    <name type="scientific">Rossellomorea marisflavi</name>
    <dbReference type="NCBI Taxonomy" id="189381"/>
    <lineage>
        <taxon>Bacteria</taxon>
        <taxon>Bacillati</taxon>
        <taxon>Bacillota</taxon>
        <taxon>Bacilli</taxon>
        <taxon>Bacillales</taxon>
        <taxon>Bacillaceae</taxon>
        <taxon>Rossellomorea</taxon>
    </lineage>
</organism>
<evidence type="ECO:0000313" key="3">
    <source>
        <dbReference type="EMBL" id="KON84500.1"/>
    </source>
</evidence>
<dbReference type="InterPro" id="IPR020904">
    <property type="entry name" value="Sc_DH/Rdtase_CS"/>
</dbReference>
<dbReference type="GO" id="GO:0008206">
    <property type="term" value="P:bile acid metabolic process"/>
    <property type="evidence" value="ECO:0007669"/>
    <property type="project" value="UniProtKB-ARBA"/>
</dbReference>
<name>A0A0M0G3V5_9BACI</name>
<proteinExistence type="inferred from homology"/>
<dbReference type="NCBIfam" id="NF005559">
    <property type="entry name" value="PRK07231.1"/>
    <property type="match status" value="1"/>
</dbReference>
<dbReference type="RefSeq" id="WP_053428100.1">
    <property type="nucleotide sequence ID" value="NZ_LGUE01000004.1"/>
</dbReference>
<dbReference type="Gene3D" id="3.40.50.720">
    <property type="entry name" value="NAD(P)-binding Rossmann-like Domain"/>
    <property type="match status" value="1"/>
</dbReference>
<dbReference type="InterPro" id="IPR002347">
    <property type="entry name" value="SDR_fam"/>
</dbReference>
<evidence type="ECO:0000256" key="1">
    <source>
        <dbReference type="ARBA" id="ARBA00006484"/>
    </source>
</evidence>
<dbReference type="PATRIC" id="fig|189381.12.peg.2126"/>
<dbReference type="SUPFAM" id="SSF51735">
    <property type="entry name" value="NAD(P)-binding Rossmann-fold domains"/>
    <property type="match status" value="1"/>
</dbReference>
<keyword evidence="2" id="KW-0560">Oxidoreductase</keyword>
<comment type="similarity">
    <text evidence="1">Belongs to the short-chain dehydrogenases/reductases (SDR) family.</text>
</comment>
<dbReference type="CDD" id="cd05233">
    <property type="entry name" value="SDR_c"/>
    <property type="match status" value="1"/>
</dbReference>
<dbReference type="STRING" id="189381.GCA_900166615_01772"/>
<evidence type="ECO:0000313" key="4">
    <source>
        <dbReference type="Proteomes" id="UP000037405"/>
    </source>
</evidence>
<dbReference type="OrthoDB" id="9803333at2"/>
<evidence type="ECO:0000256" key="2">
    <source>
        <dbReference type="ARBA" id="ARBA00023002"/>
    </source>
</evidence>
<accession>A0A0M0G3V5</accession>
<dbReference type="PRINTS" id="PR00081">
    <property type="entry name" value="GDHRDH"/>
</dbReference>
<protein>
    <submittedName>
        <fullName evidence="3">Short-chain dehydrogenase</fullName>
    </submittedName>
</protein>
<dbReference type="PRINTS" id="PR00080">
    <property type="entry name" value="SDRFAMILY"/>
</dbReference>
<dbReference type="NCBIfam" id="NF006366">
    <property type="entry name" value="PRK08589.1"/>
    <property type="match status" value="1"/>
</dbReference>